<dbReference type="InterPro" id="IPR004099">
    <property type="entry name" value="Pyr_nucl-diS_OxRdtase_dimer"/>
</dbReference>
<evidence type="ECO:0000256" key="11">
    <source>
        <dbReference type="ARBA" id="ARBA00049142"/>
    </source>
</evidence>
<evidence type="ECO:0000256" key="10">
    <source>
        <dbReference type="ARBA" id="ARBA00023284"/>
    </source>
</evidence>
<dbReference type="InterPro" id="IPR012999">
    <property type="entry name" value="Pyr_OxRdtase_I_AS"/>
</dbReference>
<keyword evidence="5 12" id="KW-0285">Flavoprotein</keyword>
<dbReference type="Gene3D" id="3.50.50.60">
    <property type="entry name" value="FAD/NAD(P)-binding domain"/>
    <property type="match status" value="2"/>
</dbReference>
<dbReference type="Pfam" id="PF02852">
    <property type="entry name" value="Pyr_redox_dim"/>
    <property type="match status" value="1"/>
</dbReference>
<feature type="region of interest" description="Disordered" evidence="13">
    <location>
        <begin position="1"/>
        <end position="43"/>
    </location>
</feature>
<name>A0A5J9V567_9POAL</name>
<comment type="cofactor">
    <cofactor evidence="1">
        <name>FAD</name>
        <dbReference type="ChEBI" id="CHEBI:57692"/>
    </cofactor>
</comment>
<sequence length="629" mass="67615">MDVCSGGNLTPHRSNASASPTGNRAPSPRRGNKKRRVQRDETDSSLFRFDFALPRRREERNGAINHGGRGGDALLPAFLGRRGGSNPVPPFSPRHPLLLQASRRGRHLLRQPLACPVAPRGLRRAFSVSASAASGGGNGAVPSGDSRREYDYDLFTIGAGSGGMRASSAASSLYGARVAVCEMPFATVASDALGGVGGTCVLRGCVPKKLLVHASKYSHEFEESRGFGWTYETDPKHDWTTLMTNKNLELQRLMGVQTNALKNSGVTIIEGRGKIVGPHTVSVDGKFYTAKNILIAVGGRPSMPNIPGIEHVIDSDAALDLPTRPDKIAIVGGGYIALEFAGIFNGLKSDVHVFIRQKKVLRGFDEEVRDFVAEQMSLRGITFHMEHTPQEITKSDDNLLSLKTNKGAISGFSHVMFATGRKPNTKNLGLEEAGVKMGKNGAILVDEYSRTSVDSIWAVGDVTNRVNLTPVALMEGGALAKTIFGNEPTKPDYSAVPSAVFSQPPIGQVGLTEEKAFENYGDIDIYAANFRPLRATLSGLPERVYMKVVVCANSNKVVGVHMCGEDAPEIIQGIAIAVKAGLTKQNFDATVGVHPTTAEEFVTMRNPTRKIRRDTAAVAKTKDEAVNEK</sequence>
<keyword evidence="17" id="KW-1185">Reference proteome</keyword>
<evidence type="ECO:0000313" key="17">
    <source>
        <dbReference type="Proteomes" id="UP000324897"/>
    </source>
</evidence>
<comment type="subunit">
    <text evidence="3">Homodimer.</text>
</comment>
<dbReference type="EC" id="1.8.1.7" evidence="4"/>
<dbReference type="EMBL" id="RWGY01000011">
    <property type="protein sequence ID" value="TVU31056.1"/>
    <property type="molecule type" value="Genomic_DNA"/>
</dbReference>
<evidence type="ECO:0000256" key="3">
    <source>
        <dbReference type="ARBA" id="ARBA00011738"/>
    </source>
</evidence>
<dbReference type="PRINTS" id="PR00368">
    <property type="entry name" value="FADPNR"/>
</dbReference>
<evidence type="ECO:0000313" key="16">
    <source>
        <dbReference type="EMBL" id="TVU31056.1"/>
    </source>
</evidence>
<dbReference type="PROSITE" id="PS00076">
    <property type="entry name" value="PYRIDINE_REDOX_1"/>
    <property type="match status" value="1"/>
</dbReference>
<dbReference type="GO" id="GO:0004362">
    <property type="term" value="F:glutathione-disulfide reductase (NADPH) activity"/>
    <property type="evidence" value="ECO:0007669"/>
    <property type="project" value="UniProtKB-EC"/>
</dbReference>
<feature type="domain" description="FAD/NAD(P)-binding" evidence="15">
    <location>
        <begin position="153"/>
        <end position="476"/>
    </location>
</feature>
<evidence type="ECO:0000256" key="12">
    <source>
        <dbReference type="RuleBase" id="RU003691"/>
    </source>
</evidence>
<evidence type="ECO:0000256" key="1">
    <source>
        <dbReference type="ARBA" id="ARBA00001974"/>
    </source>
</evidence>
<dbReference type="FunFam" id="3.50.50.60:FF:000051">
    <property type="entry name" value="Glutathione reductase"/>
    <property type="match status" value="1"/>
</dbReference>
<evidence type="ECO:0000256" key="6">
    <source>
        <dbReference type="ARBA" id="ARBA00022827"/>
    </source>
</evidence>
<dbReference type="PRINTS" id="PR00411">
    <property type="entry name" value="PNDRDTASEI"/>
</dbReference>
<dbReference type="GO" id="GO:0050660">
    <property type="term" value="F:flavin adenine dinucleotide binding"/>
    <property type="evidence" value="ECO:0007669"/>
    <property type="project" value="InterPro"/>
</dbReference>
<keyword evidence="6 12" id="KW-0274">FAD</keyword>
<dbReference type="SUPFAM" id="SSF55424">
    <property type="entry name" value="FAD/NAD-linked reductases, dimerisation (C-terminal) domain"/>
    <property type="match status" value="1"/>
</dbReference>
<evidence type="ECO:0000256" key="13">
    <source>
        <dbReference type="SAM" id="MobiDB-lite"/>
    </source>
</evidence>
<keyword evidence="10 12" id="KW-0676">Redox-active center</keyword>
<dbReference type="GO" id="GO:0006749">
    <property type="term" value="P:glutathione metabolic process"/>
    <property type="evidence" value="ECO:0007669"/>
    <property type="project" value="TreeGrafter"/>
</dbReference>
<dbReference type="GO" id="GO:0005739">
    <property type="term" value="C:mitochondrion"/>
    <property type="evidence" value="ECO:0007669"/>
    <property type="project" value="TreeGrafter"/>
</dbReference>
<dbReference type="InterPro" id="IPR036188">
    <property type="entry name" value="FAD/NAD-bd_sf"/>
</dbReference>
<dbReference type="NCBIfam" id="NF004776">
    <property type="entry name" value="PRK06116.1"/>
    <property type="match status" value="1"/>
</dbReference>
<feature type="domain" description="Pyridine nucleotide-disulphide oxidoreductase dimerisation" evidence="14">
    <location>
        <begin position="496"/>
        <end position="604"/>
    </location>
</feature>
<feature type="compositionally biased region" description="Polar residues" evidence="13">
    <location>
        <begin position="7"/>
        <end position="24"/>
    </location>
</feature>
<comment type="catalytic activity">
    <reaction evidence="11">
        <text>2 glutathione + NADP(+) = glutathione disulfide + NADPH + H(+)</text>
        <dbReference type="Rhea" id="RHEA:11740"/>
        <dbReference type="ChEBI" id="CHEBI:15378"/>
        <dbReference type="ChEBI" id="CHEBI:57783"/>
        <dbReference type="ChEBI" id="CHEBI:57925"/>
        <dbReference type="ChEBI" id="CHEBI:58297"/>
        <dbReference type="ChEBI" id="CHEBI:58349"/>
        <dbReference type="EC" id="1.8.1.7"/>
    </reaction>
</comment>
<keyword evidence="9" id="KW-1015">Disulfide bond</keyword>
<gene>
    <name evidence="16" type="ORF">EJB05_22721</name>
</gene>
<keyword evidence="8 12" id="KW-0560">Oxidoreductase</keyword>
<evidence type="ECO:0000259" key="15">
    <source>
        <dbReference type="Pfam" id="PF07992"/>
    </source>
</evidence>
<dbReference type="AlphaFoldDB" id="A0A5J9V567"/>
<evidence type="ECO:0000256" key="7">
    <source>
        <dbReference type="ARBA" id="ARBA00022857"/>
    </source>
</evidence>
<evidence type="ECO:0000259" key="14">
    <source>
        <dbReference type="Pfam" id="PF02852"/>
    </source>
</evidence>
<evidence type="ECO:0000256" key="4">
    <source>
        <dbReference type="ARBA" id="ARBA00012607"/>
    </source>
</evidence>
<dbReference type="Gramene" id="TVU31056">
    <property type="protein sequence ID" value="TVU31056"/>
    <property type="gene ID" value="EJB05_22721"/>
</dbReference>
<dbReference type="Gene3D" id="3.30.390.30">
    <property type="match status" value="1"/>
</dbReference>
<dbReference type="GO" id="GO:0045454">
    <property type="term" value="P:cell redox homeostasis"/>
    <property type="evidence" value="ECO:0007669"/>
    <property type="project" value="InterPro"/>
</dbReference>
<evidence type="ECO:0000256" key="2">
    <source>
        <dbReference type="ARBA" id="ARBA00007532"/>
    </source>
</evidence>
<dbReference type="PANTHER" id="PTHR42737:SF9">
    <property type="entry name" value="GLUTATHIONE REDUCTASE"/>
    <property type="match status" value="1"/>
</dbReference>
<organism evidence="16 17">
    <name type="scientific">Eragrostis curvula</name>
    <name type="common">weeping love grass</name>
    <dbReference type="NCBI Taxonomy" id="38414"/>
    <lineage>
        <taxon>Eukaryota</taxon>
        <taxon>Viridiplantae</taxon>
        <taxon>Streptophyta</taxon>
        <taxon>Embryophyta</taxon>
        <taxon>Tracheophyta</taxon>
        <taxon>Spermatophyta</taxon>
        <taxon>Magnoliopsida</taxon>
        <taxon>Liliopsida</taxon>
        <taxon>Poales</taxon>
        <taxon>Poaceae</taxon>
        <taxon>PACMAD clade</taxon>
        <taxon>Chloridoideae</taxon>
        <taxon>Eragrostideae</taxon>
        <taxon>Eragrostidinae</taxon>
        <taxon>Eragrostis</taxon>
    </lineage>
</organism>
<evidence type="ECO:0000256" key="8">
    <source>
        <dbReference type="ARBA" id="ARBA00023002"/>
    </source>
</evidence>
<evidence type="ECO:0000256" key="5">
    <source>
        <dbReference type="ARBA" id="ARBA00022630"/>
    </source>
</evidence>
<protein>
    <recommendedName>
        <fullName evidence="4">glutathione-disulfide reductase</fullName>
        <ecNumber evidence="4">1.8.1.7</ecNumber>
    </recommendedName>
</protein>
<reference evidence="16 17" key="1">
    <citation type="journal article" date="2019" name="Sci. Rep.">
        <title>A high-quality genome of Eragrostis curvula grass provides insights into Poaceae evolution and supports new strategies to enhance forage quality.</title>
        <authorList>
            <person name="Carballo J."/>
            <person name="Santos B.A.C.M."/>
            <person name="Zappacosta D."/>
            <person name="Garbus I."/>
            <person name="Selva J.P."/>
            <person name="Gallo C.A."/>
            <person name="Diaz A."/>
            <person name="Albertini E."/>
            <person name="Caccamo M."/>
            <person name="Echenique V."/>
        </authorList>
    </citation>
    <scope>NUCLEOTIDE SEQUENCE [LARGE SCALE GENOMIC DNA]</scope>
    <source>
        <strain evidence="17">cv. Victoria</strain>
        <tissue evidence="16">Leaf</tissue>
    </source>
</reference>
<dbReference type="Proteomes" id="UP000324897">
    <property type="component" value="Chromosome 1"/>
</dbReference>
<dbReference type="InterPro" id="IPR016156">
    <property type="entry name" value="FAD/NAD-linked_Rdtase_dimer_sf"/>
</dbReference>
<dbReference type="Pfam" id="PF07992">
    <property type="entry name" value="Pyr_redox_2"/>
    <property type="match status" value="1"/>
</dbReference>
<proteinExistence type="inferred from homology"/>
<dbReference type="InterPro" id="IPR046952">
    <property type="entry name" value="GSHR/TRXR-like"/>
</dbReference>
<dbReference type="OrthoDB" id="5956163at2759"/>
<dbReference type="InterPro" id="IPR023753">
    <property type="entry name" value="FAD/NAD-binding_dom"/>
</dbReference>
<accession>A0A5J9V567</accession>
<comment type="similarity">
    <text evidence="2 12">Belongs to the class-I pyridine nucleotide-disulfide oxidoreductase family.</text>
</comment>
<evidence type="ECO:0000256" key="9">
    <source>
        <dbReference type="ARBA" id="ARBA00023157"/>
    </source>
</evidence>
<comment type="caution">
    <text evidence="16">The sequence shown here is derived from an EMBL/GenBank/DDBJ whole genome shotgun (WGS) entry which is preliminary data.</text>
</comment>
<dbReference type="GO" id="GO:0034599">
    <property type="term" value="P:cellular response to oxidative stress"/>
    <property type="evidence" value="ECO:0007669"/>
    <property type="project" value="TreeGrafter"/>
</dbReference>
<keyword evidence="7" id="KW-0521">NADP</keyword>
<dbReference type="GO" id="GO:0005829">
    <property type="term" value="C:cytosol"/>
    <property type="evidence" value="ECO:0007669"/>
    <property type="project" value="TreeGrafter"/>
</dbReference>
<dbReference type="PANTHER" id="PTHR42737">
    <property type="entry name" value="GLUTATHIONE REDUCTASE"/>
    <property type="match status" value="1"/>
</dbReference>
<feature type="non-terminal residue" evidence="16">
    <location>
        <position position="1"/>
    </location>
</feature>
<dbReference type="SUPFAM" id="SSF51905">
    <property type="entry name" value="FAD/NAD(P)-binding domain"/>
    <property type="match status" value="1"/>
</dbReference>